<evidence type="ECO:0000256" key="12">
    <source>
        <dbReference type="ARBA" id="ARBA00022723"/>
    </source>
</evidence>
<keyword evidence="16" id="KW-0833">Ubl conjugation pathway</keyword>
<dbReference type="Proteomes" id="UP001501920">
    <property type="component" value="Chromosome 14"/>
</dbReference>
<keyword evidence="9" id="KW-0341">Growth regulation</keyword>
<keyword evidence="22" id="KW-0539">Nucleus</keyword>
<dbReference type="GO" id="GO:0051301">
    <property type="term" value="P:cell division"/>
    <property type="evidence" value="ECO:0007669"/>
    <property type="project" value="UniProtKB-KW"/>
</dbReference>
<dbReference type="PROSITE" id="PS00028">
    <property type="entry name" value="ZINC_FINGER_C2H2_1"/>
    <property type="match status" value="7"/>
</dbReference>
<feature type="region of interest" description="Disordered" evidence="32">
    <location>
        <begin position="353"/>
        <end position="372"/>
    </location>
</feature>
<dbReference type="STRING" id="42514.ENSPNAP00000019096"/>
<evidence type="ECO:0000313" key="35">
    <source>
        <dbReference type="Proteomes" id="UP001501920"/>
    </source>
</evidence>
<dbReference type="FunFam" id="3.30.160.60:FF:000710">
    <property type="entry name" value="Zinc finger protein 768"/>
    <property type="match status" value="1"/>
</dbReference>
<feature type="domain" description="C2H2-type" evidence="33">
    <location>
        <begin position="400"/>
        <end position="427"/>
    </location>
</feature>
<evidence type="ECO:0000256" key="27">
    <source>
        <dbReference type="ARBA" id="ARBA00076827"/>
    </source>
</evidence>
<gene>
    <name evidence="34" type="primary">E4F1</name>
</gene>
<dbReference type="GO" id="GO:0003677">
    <property type="term" value="F:DNA binding"/>
    <property type="evidence" value="ECO:0007669"/>
    <property type="project" value="UniProtKB-KW"/>
</dbReference>
<evidence type="ECO:0000256" key="11">
    <source>
        <dbReference type="ARBA" id="ARBA00022679"/>
    </source>
</evidence>
<evidence type="ECO:0000256" key="26">
    <source>
        <dbReference type="ARBA" id="ARBA00075006"/>
    </source>
</evidence>
<feature type="domain" description="C2H2-type" evidence="33">
    <location>
        <begin position="484"/>
        <end position="511"/>
    </location>
</feature>
<keyword evidence="21" id="KW-0804">Transcription</keyword>
<dbReference type="GeneID" id="108432197"/>
<evidence type="ECO:0000256" key="32">
    <source>
        <dbReference type="SAM" id="MobiDB-lite"/>
    </source>
</evidence>
<dbReference type="PROSITE" id="PS50157">
    <property type="entry name" value="ZINC_FINGER_C2H2_2"/>
    <property type="match status" value="10"/>
</dbReference>
<keyword evidence="14 31" id="KW-0863">Zinc-finger</keyword>
<evidence type="ECO:0000256" key="29">
    <source>
        <dbReference type="ARBA" id="ARBA00083030"/>
    </source>
</evidence>
<dbReference type="OrthoDB" id="4748970at2759"/>
<evidence type="ECO:0000259" key="33">
    <source>
        <dbReference type="PROSITE" id="PS50157"/>
    </source>
</evidence>
<feature type="domain" description="C2H2-type" evidence="33">
    <location>
        <begin position="36"/>
        <end position="63"/>
    </location>
</feature>
<reference evidence="34 35" key="1">
    <citation type="submission" date="2020-10" db="EMBL/GenBank/DDBJ databases">
        <title>Pygocentrus nattereri (red-bellied piranha) genome, fPygNat1, primary haplotype.</title>
        <authorList>
            <person name="Myers G."/>
            <person name="Meyer A."/>
            <person name="Karagic N."/>
            <person name="Pippel M."/>
            <person name="Winkler S."/>
            <person name="Tracey A."/>
            <person name="Wood J."/>
            <person name="Formenti G."/>
            <person name="Howe K."/>
            <person name="Fedrigo O."/>
            <person name="Jarvis E.D."/>
        </authorList>
    </citation>
    <scope>NUCLEOTIDE SEQUENCE [LARGE SCALE GENOMIC DNA]</scope>
</reference>
<keyword evidence="12" id="KW-0479">Metal-binding</keyword>
<dbReference type="PANTHER" id="PTHR24394">
    <property type="entry name" value="ZINC FINGER PROTEIN"/>
    <property type="match status" value="1"/>
</dbReference>
<evidence type="ECO:0000256" key="22">
    <source>
        <dbReference type="ARBA" id="ARBA00023242"/>
    </source>
</evidence>
<dbReference type="GO" id="GO:0045944">
    <property type="term" value="P:positive regulation of transcription by RNA polymerase II"/>
    <property type="evidence" value="ECO:0007669"/>
    <property type="project" value="UniProtKB-ARBA"/>
</dbReference>
<feature type="region of interest" description="Disordered" evidence="32">
    <location>
        <begin position="1"/>
        <end position="37"/>
    </location>
</feature>
<dbReference type="GO" id="GO:0061630">
    <property type="term" value="F:ubiquitin protein ligase activity"/>
    <property type="evidence" value="ECO:0007669"/>
    <property type="project" value="UniProtKB-EC"/>
</dbReference>
<feature type="domain" description="C2H2-type" evidence="33">
    <location>
        <begin position="456"/>
        <end position="483"/>
    </location>
</feature>
<dbReference type="GO" id="GO:0005737">
    <property type="term" value="C:cytoplasm"/>
    <property type="evidence" value="ECO:0007669"/>
    <property type="project" value="UniProtKB-SubCell"/>
</dbReference>
<evidence type="ECO:0000313" key="34">
    <source>
        <dbReference type="Ensembl" id="ENSPNAP00000019096.1"/>
    </source>
</evidence>
<dbReference type="Gene3D" id="3.30.160.60">
    <property type="entry name" value="Classic Zinc Finger"/>
    <property type="match status" value="9"/>
</dbReference>
<evidence type="ECO:0000256" key="9">
    <source>
        <dbReference type="ARBA" id="ARBA00022604"/>
    </source>
</evidence>
<evidence type="ECO:0000256" key="1">
    <source>
        <dbReference type="ARBA" id="ARBA00000900"/>
    </source>
</evidence>
<evidence type="ECO:0000256" key="20">
    <source>
        <dbReference type="ARBA" id="ARBA00023125"/>
    </source>
</evidence>
<dbReference type="OMA" id="QDSQNEM"/>
<keyword evidence="35" id="KW-1185">Reference proteome</keyword>
<evidence type="ECO:0000256" key="19">
    <source>
        <dbReference type="ARBA" id="ARBA00023015"/>
    </source>
</evidence>
<evidence type="ECO:0000256" key="4">
    <source>
        <dbReference type="ARBA" id="ARBA00004906"/>
    </source>
</evidence>
<keyword evidence="6" id="KW-0963">Cytoplasm</keyword>
<comment type="catalytic activity">
    <reaction evidence="1">
        <text>S-ubiquitinyl-[E2 ubiquitin-conjugating enzyme]-L-cysteine + [acceptor protein]-L-lysine = [E2 ubiquitin-conjugating enzyme]-L-cysteine + N(6)-ubiquitinyl-[acceptor protein]-L-lysine.</text>
        <dbReference type="EC" id="2.3.2.27"/>
    </reaction>
</comment>
<evidence type="ECO:0000256" key="21">
    <source>
        <dbReference type="ARBA" id="ARBA00023163"/>
    </source>
</evidence>
<evidence type="ECO:0000256" key="25">
    <source>
        <dbReference type="ARBA" id="ARBA00067631"/>
    </source>
</evidence>
<keyword evidence="7" id="KW-0678">Repressor</keyword>
<keyword evidence="15" id="KW-0498">Mitosis</keyword>
<evidence type="ECO:0000256" key="15">
    <source>
        <dbReference type="ARBA" id="ARBA00022776"/>
    </source>
</evidence>
<keyword evidence="20" id="KW-0238">DNA-binding</keyword>
<comment type="function">
    <text evidence="24">May function as a transcriptional repressor. May also function as a ubiquitin ligase mediating ubiquitination of chromatin-associated TP53. Functions in cell survival and proliferation through control of the cell cycle. Functions in the p53 and pRB tumor suppressor pathways and regulates the cyclin CCNA2 transcription.</text>
</comment>
<feature type="region of interest" description="Disordered" evidence="32">
    <location>
        <begin position="62"/>
        <end position="130"/>
    </location>
</feature>
<evidence type="ECO:0000256" key="7">
    <source>
        <dbReference type="ARBA" id="ARBA00022491"/>
    </source>
</evidence>
<dbReference type="FunFam" id="3.30.160.60:FF:000702">
    <property type="entry name" value="Transcription factor E4F1 isoform 1"/>
    <property type="match status" value="1"/>
</dbReference>
<evidence type="ECO:0000256" key="28">
    <source>
        <dbReference type="ARBA" id="ARBA00082967"/>
    </source>
</evidence>
<evidence type="ECO:0000256" key="14">
    <source>
        <dbReference type="ARBA" id="ARBA00022771"/>
    </source>
</evidence>
<evidence type="ECO:0000256" key="24">
    <source>
        <dbReference type="ARBA" id="ARBA00053485"/>
    </source>
</evidence>
<evidence type="ECO:0000256" key="5">
    <source>
        <dbReference type="ARBA" id="ARBA00012483"/>
    </source>
</evidence>
<name>A0A3B4D7J5_PYGNA</name>
<dbReference type="FunFam" id="3.30.160.60:FF:000715">
    <property type="entry name" value="Transcription factor E4F1 isoform 1"/>
    <property type="match status" value="1"/>
</dbReference>
<evidence type="ECO:0000256" key="31">
    <source>
        <dbReference type="PROSITE-ProRule" id="PRU00042"/>
    </source>
</evidence>
<feature type="compositionally biased region" description="Basic and acidic residues" evidence="32">
    <location>
        <begin position="89"/>
        <end position="99"/>
    </location>
</feature>
<keyword evidence="10" id="KW-0132">Cell division</keyword>
<feature type="domain" description="C2H2-type" evidence="33">
    <location>
        <begin position="428"/>
        <end position="455"/>
    </location>
</feature>
<protein>
    <recommendedName>
        <fullName evidence="25">Transcription factor E4F1</fullName>
        <ecNumber evidence="5">2.3.2.27</ecNumber>
    </recommendedName>
    <alternativeName>
        <fullName evidence="29">E4F transcription factor 1</fullName>
    </alternativeName>
    <alternativeName>
        <fullName evidence="26">Putative E3 ubiquitin-protein ligase E4F1</fullName>
    </alternativeName>
    <alternativeName>
        <fullName evidence="30">RING-type E3 ubiquitin transferase E4F1</fullName>
    </alternativeName>
    <alternativeName>
        <fullName evidence="27">Transcription factor E4F</fullName>
    </alternativeName>
    <alternativeName>
        <fullName evidence="28">p120E4F</fullName>
    </alternativeName>
</protein>
<accession>A0A3B4D7J5</accession>
<feature type="domain" description="C2H2-type" evidence="33">
    <location>
        <begin position="512"/>
        <end position="539"/>
    </location>
</feature>
<evidence type="ECO:0000256" key="8">
    <source>
        <dbReference type="ARBA" id="ARBA00022553"/>
    </source>
</evidence>
<evidence type="ECO:0000256" key="10">
    <source>
        <dbReference type="ARBA" id="ARBA00022618"/>
    </source>
</evidence>
<dbReference type="FunFam" id="3.30.160.60:FF:001557">
    <property type="entry name" value="Transcription factor E4F1"/>
    <property type="match status" value="1"/>
</dbReference>
<dbReference type="AlphaFoldDB" id="A0A3B4D7J5"/>
<dbReference type="GO" id="GO:0005654">
    <property type="term" value="C:nucleoplasm"/>
    <property type="evidence" value="ECO:0007669"/>
    <property type="project" value="UniProtKB-SubCell"/>
</dbReference>
<feature type="compositionally biased region" description="Low complexity" evidence="32">
    <location>
        <begin position="1"/>
        <end position="14"/>
    </location>
</feature>
<keyword evidence="19" id="KW-0805">Transcription regulation</keyword>
<sequence>MSEENNNTAETASEQPERGGVIAIHNALGDEDEDIHKCGRCGEEFSTLDTFIQHKLSRSCQRPVQNSQSNGFSGGAAPNVNASDDGQPSEDREKSKTDEGDGVVTTTSRKRSRLPKHHVESEDGEDQSSDPTKLIVKLTADGRYICHICEKTFKTTNILRTHLFTHTDRKDFKCELCGTAFRTKGSLIRHKRRHTDERPYRCNQCGLAFRESGALTRHLKSLTPCTEKIRYSQCQEILVSKEGIRTEVQQTPVLSPKEQPIPIMSVVETAQPGIHIQVVEDLGQVHQVVSQSQTEAVVEGDSLICQAIINSGIALETEATEAAVQAEARSPKGPEAEARLAEIQVTEECVEVEEETVDSSEREGEETASKSHKCPHCDRAFRTMSHLRIHIKGHVGYKPFKCLTCQKEFLTGYMLKKHMEVHVSERRYKCGECGKLFKAIGHVREHMRAHSSERPHHCNLCDKSYKTKNALQVHHRTHGEDKPYVCPHCCRGFREKGALVRHIRHHTGEKPFRCSKCGRGFAEHGTLNRHLRSKGGCYAVQQKDPDQVSSTEEQQESTDSVAATIITEDPHTVLVEFSSVVADTQEYIIGAPADETAQGEEMSIIQDSDSQMDSQIMKVVQHIVSQSHGSHQIIVRNVGADESPSVSDCGDTITIATPESLTEQVAMTLANAIGDGTILTTSTTEDAMETQHAAVTVVAAEDMALMQQEEQYVIASPEDMEIQTVVVV</sequence>
<dbReference type="CTD" id="1877"/>
<evidence type="ECO:0000256" key="23">
    <source>
        <dbReference type="ARBA" id="ARBA00023306"/>
    </source>
</evidence>
<dbReference type="SUPFAM" id="SSF57667">
    <property type="entry name" value="beta-beta-alpha zinc fingers"/>
    <property type="match status" value="5"/>
</dbReference>
<reference evidence="34" key="2">
    <citation type="submission" date="2025-08" db="UniProtKB">
        <authorList>
            <consortium name="Ensembl"/>
        </authorList>
    </citation>
    <scope>IDENTIFICATION</scope>
</reference>
<feature type="domain" description="C2H2-type" evidence="33">
    <location>
        <begin position="144"/>
        <end position="171"/>
    </location>
</feature>
<dbReference type="SMART" id="SM00355">
    <property type="entry name" value="ZnF_C2H2"/>
    <property type="match status" value="10"/>
</dbReference>
<dbReference type="GO" id="GO:0000981">
    <property type="term" value="F:DNA-binding transcription factor activity, RNA polymerase II-specific"/>
    <property type="evidence" value="ECO:0007669"/>
    <property type="project" value="TreeGrafter"/>
</dbReference>
<comment type="pathway">
    <text evidence="4">Protein modification; protein ubiquitination.</text>
</comment>
<dbReference type="EC" id="2.3.2.27" evidence="5"/>
<dbReference type="GO" id="GO:0010564">
    <property type="term" value="P:regulation of cell cycle process"/>
    <property type="evidence" value="ECO:0007669"/>
    <property type="project" value="UniProtKB-ARBA"/>
</dbReference>
<evidence type="ECO:0000256" key="16">
    <source>
        <dbReference type="ARBA" id="ARBA00022786"/>
    </source>
</evidence>
<dbReference type="Pfam" id="PF00096">
    <property type="entry name" value="zf-C2H2"/>
    <property type="match status" value="6"/>
</dbReference>
<evidence type="ECO:0000256" key="6">
    <source>
        <dbReference type="ARBA" id="ARBA00022490"/>
    </source>
</evidence>
<keyword evidence="8" id="KW-0597">Phosphoprotein</keyword>
<dbReference type="Pfam" id="PF13912">
    <property type="entry name" value="zf-C2H2_6"/>
    <property type="match status" value="1"/>
</dbReference>
<feature type="domain" description="C2H2-type" evidence="33">
    <location>
        <begin position="372"/>
        <end position="399"/>
    </location>
</feature>
<proteinExistence type="predicted"/>
<dbReference type="RefSeq" id="XP_017561361.1">
    <property type="nucleotide sequence ID" value="XM_017705872.2"/>
</dbReference>
<feature type="compositionally biased region" description="Polar residues" evidence="32">
    <location>
        <begin position="62"/>
        <end position="71"/>
    </location>
</feature>
<keyword evidence="11" id="KW-0808">Transferase</keyword>
<dbReference type="InterPro" id="IPR013087">
    <property type="entry name" value="Znf_C2H2_type"/>
</dbReference>
<keyword evidence="13" id="KW-0677">Repeat</keyword>
<evidence type="ECO:0000256" key="13">
    <source>
        <dbReference type="ARBA" id="ARBA00022737"/>
    </source>
</evidence>
<dbReference type="FunFam" id="3.30.160.60:FF:000446">
    <property type="entry name" value="Zinc finger protein"/>
    <property type="match status" value="1"/>
</dbReference>
<evidence type="ECO:0000256" key="2">
    <source>
        <dbReference type="ARBA" id="ARBA00004496"/>
    </source>
</evidence>
<keyword evidence="17" id="KW-0862">Zinc</keyword>
<evidence type="ECO:0000256" key="30">
    <source>
        <dbReference type="ARBA" id="ARBA00083844"/>
    </source>
</evidence>
<evidence type="ECO:0000256" key="18">
    <source>
        <dbReference type="ARBA" id="ARBA00022843"/>
    </source>
</evidence>
<organism evidence="34 35">
    <name type="scientific">Pygocentrus nattereri</name>
    <name type="common">Red-bellied piranha</name>
    <dbReference type="NCBI Taxonomy" id="42514"/>
    <lineage>
        <taxon>Eukaryota</taxon>
        <taxon>Metazoa</taxon>
        <taxon>Chordata</taxon>
        <taxon>Craniata</taxon>
        <taxon>Vertebrata</taxon>
        <taxon>Euteleostomi</taxon>
        <taxon>Actinopterygii</taxon>
        <taxon>Neopterygii</taxon>
        <taxon>Teleostei</taxon>
        <taxon>Ostariophysi</taxon>
        <taxon>Characiformes</taxon>
        <taxon>Characoidei</taxon>
        <taxon>Pygocentrus</taxon>
    </lineage>
</organism>
<dbReference type="InterPro" id="IPR036236">
    <property type="entry name" value="Znf_C2H2_sf"/>
</dbReference>
<feature type="domain" description="C2H2-type" evidence="33">
    <location>
        <begin position="200"/>
        <end position="229"/>
    </location>
</feature>
<keyword evidence="18" id="KW-0832">Ubl conjugation</keyword>
<dbReference type="Ensembl" id="ENSPNAT00000028696.2">
    <property type="protein sequence ID" value="ENSPNAP00000019096.1"/>
    <property type="gene ID" value="ENSPNAG00000025600.2"/>
</dbReference>
<evidence type="ECO:0000256" key="17">
    <source>
        <dbReference type="ARBA" id="ARBA00022833"/>
    </source>
</evidence>
<dbReference type="GeneTree" id="ENSGT00840000129970"/>
<dbReference type="PANTHER" id="PTHR24394:SF44">
    <property type="entry name" value="ZINC FINGER PROTEIN 271-LIKE"/>
    <property type="match status" value="1"/>
</dbReference>
<reference evidence="34" key="3">
    <citation type="submission" date="2025-09" db="UniProtKB">
        <authorList>
            <consortium name="Ensembl"/>
        </authorList>
    </citation>
    <scope>IDENTIFICATION</scope>
</reference>
<feature type="compositionally biased region" description="Basic and acidic residues" evidence="32">
    <location>
        <begin position="359"/>
        <end position="372"/>
    </location>
</feature>
<evidence type="ECO:0000256" key="3">
    <source>
        <dbReference type="ARBA" id="ARBA00004642"/>
    </source>
</evidence>
<feature type="domain" description="C2H2-type" evidence="33">
    <location>
        <begin position="172"/>
        <end position="199"/>
    </location>
</feature>
<keyword evidence="23" id="KW-0131">Cell cycle</keyword>
<dbReference type="FunFam" id="3.30.160.60:FF:000145">
    <property type="entry name" value="Zinc finger protein 574"/>
    <property type="match status" value="1"/>
</dbReference>
<dbReference type="GO" id="GO:0008270">
    <property type="term" value="F:zinc ion binding"/>
    <property type="evidence" value="ECO:0007669"/>
    <property type="project" value="UniProtKB-KW"/>
</dbReference>
<comment type="subcellular location">
    <subcellularLocation>
        <location evidence="2">Cytoplasm</location>
    </subcellularLocation>
    <subcellularLocation>
        <location evidence="3">Nucleus</location>
        <location evidence="3">Nucleoplasm</location>
    </subcellularLocation>
</comment>